<gene>
    <name evidence="11" type="ORF">LACBIDRAFT_313003</name>
</gene>
<dbReference type="RefSeq" id="XP_001888600.1">
    <property type="nucleotide sequence ID" value="XM_001888565.1"/>
</dbReference>
<keyword evidence="3" id="KW-0808">Transferase</keyword>
<dbReference type="GeneID" id="6084215"/>
<dbReference type="PANTHER" id="PTHR20961">
    <property type="entry name" value="GLYCOSYLTRANSFERASE"/>
    <property type="match status" value="1"/>
</dbReference>
<evidence type="ECO:0000256" key="3">
    <source>
        <dbReference type="ARBA" id="ARBA00022679"/>
    </source>
</evidence>
<dbReference type="InParanoid" id="B0DXB7"/>
<evidence type="ECO:0000256" key="5">
    <source>
        <dbReference type="ARBA" id="ARBA00022989"/>
    </source>
</evidence>
<accession>B0DXB7</accession>
<sequence>MFLRGNLSRRDAFLVLFGACFMHISSFVFQSGQLTNQSTATVIINQPALTASIASNANAPTETQTPSTGVVAEQIAAAYPSSLTHIPQSNALPPTIILAHAPGWTLFQNLYMSNGTLFLIIPNSSYTPSTSASDAYGTTKVDGLFPEIRMMTSTGLMALNNPENIAQREPTEREMRFVSVLEAVGMWGKEGEEKRVWTVDGNTLLFNDPPQFLRHYYHFVAELFLGVQAFWHGFFSSPTSHNPKSSSTPPPIHRAIFIHSDADGWRDDPGFNAYFLRAAFPSLTVEHQEDWGDRVTASIESGVGDASKARAWHFPLVLLADRSAAHRGVMCGSRTQRTAAEAWDYMRVRGTLRGIRVGGWWNPVREAIWRFAGVKASQIGGHARLVGMDAEKQMLLLPMPEKIVITYISRQSAHKRRLLKEDHEALVKELEALVARKNAEREAGGGGEKELVKGGGVEWAPLAETSKSSQQQPEWELQVLEAEHMTKDEQVRAASRTTILLGVHGNGLTHLVFMPPTRISAVIEIFCPPGFAHDYQWTTRALGMTYFGVWNDTYFTREPEVRYPECFQGDGIMVWAGVVVEIVEGRVRGRFD</sequence>
<dbReference type="InterPro" id="IPR007657">
    <property type="entry name" value="Glycosyltransferase_61"/>
</dbReference>
<evidence type="ECO:0000259" key="10">
    <source>
        <dbReference type="Pfam" id="PF04577"/>
    </source>
</evidence>
<keyword evidence="2" id="KW-0328">Glycosyltransferase</keyword>
<dbReference type="KEGG" id="lbc:LACBIDRAFT_313003"/>
<dbReference type="GO" id="GO:0005783">
    <property type="term" value="C:endoplasmic reticulum"/>
    <property type="evidence" value="ECO:0007669"/>
    <property type="project" value="TreeGrafter"/>
</dbReference>
<evidence type="ECO:0000313" key="11">
    <source>
        <dbReference type="EMBL" id="EDR00808.1"/>
    </source>
</evidence>
<keyword evidence="6 9" id="KW-0472">Membrane</keyword>
<evidence type="ECO:0000256" key="7">
    <source>
        <dbReference type="ARBA" id="ARBA00023180"/>
    </source>
</evidence>
<name>B0DXB7_LACBS</name>
<reference evidence="11 12" key="1">
    <citation type="journal article" date="2008" name="Nature">
        <title>The genome of Laccaria bicolor provides insights into mycorrhizal symbiosis.</title>
        <authorList>
            <person name="Martin F."/>
            <person name="Aerts A."/>
            <person name="Ahren D."/>
            <person name="Brun A."/>
            <person name="Danchin E.G.J."/>
            <person name="Duchaussoy F."/>
            <person name="Gibon J."/>
            <person name="Kohler A."/>
            <person name="Lindquist E."/>
            <person name="Pereda V."/>
            <person name="Salamov A."/>
            <person name="Shapiro H.J."/>
            <person name="Wuyts J."/>
            <person name="Blaudez D."/>
            <person name="Buee M."/>
            <person name="Brokstein P."/>
            <person name="Canbaeck B."/>
            <person name="Cohen D."/>
            <person name="Courty P.E."/>
            <person name="Coutinho P.M."/>
            <person name="Delaruelle C."/>
            <person name="Detter J.C."/>
            <person name="Deveau A."/>
            <person name="DiFazio S."/>
            <person name="Duplessis S."/>
            <person name="Fraissinet-Tachet L."/>
            <person name="Lucic E."/>
            <person name="Frey-Klett P."/>
            <person name="Fourrey C."/>
            <person name="Feussner I."/>
            <person name="Gay G."/>
            <person name="Grimwood J."/>
            <person name="Hoegger P.J."/>
            <person name="Jain P."/>
            <person name="Kilaru S."/>
            <person name="Labbe J."/>
            <person name="Lin Y.C."/>
            <person name="Legue V."/>
            <person name="Le Tacon F."/>
            <person name="Marmeisse R."/>
            <person name="Melayah D."/>
            <person name="Montanini B."/>
            <person name="Muratet M."/>
            <person name="Nehls U."/>
            <person name="Niculita-Hirzel H."/>
            <person name="Oudot-Le Secq M.P."/>
            <person name="Peter M."/>
            <person name="Quesneville H."/>
            <person name="Rajashekar B."/>
            <person name="Reich M."/>
            <person name="Rouhier N."/>
            <person name="Schmutz J."/>
            <person name="Yin T."/>
            <person name="Chalot M."/>
            <person name="Henrissat B."/>
            <person name="Kuees U."/>
            <person name="Lucas S."/>
            <person name="Van de Peer Y."/>
            <person name="Podila G.K."/>
            <person name="Polle A."/>
            <person name="Pukkila P.J."/>
            <person name="Richardson P.M."/>
            <person name="Rouze P."/>
            <person name="Sanders I.R."/>
            <person name="Stajich J.E."/>
            <person name="Tunlid A."/>
            <person name="Tuskan G."/>
            <person name="Grigoriev I.V."/>
        </authorList>
    </citation>
    <scope>NUCLEOTIDE SEQUENCE [LARGE SCALE GENOMIC DNA]</scope>
    <source>
        <strain evidence="12">S238N-H82 / ATCC MYA-4686</strain>
    </source>
</reference>
<feature type="transmembrane region" description="Helical" evidence="9">
    <location>
        <begin position="12"/>
        <end position="29"/>
    </location>
</feature>
<evidence type="ECO:0000256" key="8">
    <source>
        <dbReference type="SAM" id="Coils"/>
    </source>
</evidence>
<evidence type="ECO:0000256" key="4">
    <source>
        <dbReference type="ARBA" id="ARBA00022692"/>
    </source>
</evidence>
<dbReference type="PANTHER" id="PTHR20961:SF38">
    <property type="entry name" value="PROTEIN O-LINKED-MANNOSE BETA-1,4-N-ACETYLGLUCOSAMINYLTRANSFERASE 2"/>
    <property type="match status" value="1"/>
</dbReference>
<dbReference type="Proteomes" id="UP000001194">
    <property type="component" value="Unassembled WGS sequence"/>
</dbReference>
<dbReference type="GO" id="GO:0035269">
    <property type="term" value="P:protein O-linked glycosylation via mannose"/>
    <property type="evidence" value="ECO:0007669"/>
    <property type="project" value="TreeGrafter"/>
</dbReference>
<dbReference type="GO" id="GO:0016020">
    <property type="term" value="C:membrane"/>
    <property type="evidence" value="ECO:0007669"/>
    <property type="project" value="UniProtKB-SubCell"/>
</dbReference>
<feature type="coiled-coil region" evidence="8">
    <location>
        <begin position="416"/>
        <end position="443"/>
    </location>
</feature>
<evidence type="ECO:0000256" key="9">
    <source>
        <dbReference type="SAM" id="Phobius"/>
    </source>
</evidence>
<keyword evidence="5 9" id="KW-1133">Transmembrane helix</keyword>
<dbReference type="Pfam" id="PF04577">
    <property type="entry name" value="Glyco_transf_61"/>
    <property type="match status" value="1"/>
</dbReference>
<dbReference type="OrthoDB" id="529273at2759"/>
<dbReference type="HOGENOM" id="CLU_033167_0_0_1"/>
<evidence type="ECO:0000313" key="12">
    <source>
        <dbReference type="Proteomes" id="UP000001194"/>
    </source>
</evidence>
<evidence type="ECO:0000256" key="1">
    <source>
        <dbReference type="ARBA" id="ARBA00004167"/>
    </source>
</evidence>
<keyword evidence="8" id="KW-0175">Coiled coil</keyword>
<proteinExistence type="predicted"/>
<evidence type="ECO:0000256" key="2">
    <source>
        <dbReference type="ARBA" id="ARBA00022676"/>
    </source>
</evidence>
<dbReference type="GO" id="GO:0097363">
    <property type="term" value="F:protein O-acetylglucosaminyltransferase activity"/>
    <property type="evidence" value="ECO:0007669"/>
    <property type="project" value="TreeGrafter"/>
</dbReference>
<organism evidence="12">
    <name type="scientific">Laccaria bicolor (strain S238N-H82 / ATCC MYA-4686)</name>
    <name type="common">Bicoloured deceiver</name>
    <name type="synonym">Laccaria laccata var. bicolor</name>
    <dbReference type="NCBI Taxonomy" id="486041"/>
    <lineage>
        <taxon>Eukaryota</taxon>
        <taxon>Fungi</taxon>
        <taxon>Dikarya</taxon>
        <taxon>Basidiomycota</taxon>
        <taxon>Agaricomycotina</taxon>
        <taxon>Agaricomycetes</taxon>
        <taxon>Agaricomycetidae</taxon>
        <taxon>Agaricales</taxon>
        <taxon>Agaricineae</taxon>
        <taxon>Hydnangiaceae</taxon>
        <taxon>Laccaria</taxon>
    </lineage>
</organism>
<keyword evidence="12" id="KW-1185">Reference proteome</keyword>
<dbReference type="AlphaFoldDB" id="B0DXB7"/>
<dbReference type="EMBL" id="DS547146">
    <property type="protein sequence ID" value="EDR00808.1"/>
    <property type="molecule type" value="Genomic_DNA"/>
</dbReference>
<dbReference type="InterPro" id="IPR049625">
    <property type="entry name" value="Glyco_transf_61_cat"/>
</dbReference>
<keyword evidence="4 9" id="KW-0812">Transmembrane</keyword>
<feature type="domain" description="Glycosyltransferase 61 catalytic" evidence="10">
    <location>
        <begin position="470"/>
        <end position="517"/>
    </location>
</feature>
<comment type="subcellular location">
    <subcellularLocation>
        <location evidence="1">Membrane</location>
        <topology evidence="1">Single-pass membrane protein</topology>
    </subcellularLocation>
</comment>
<protein>
    <submittedName>
        <fullName evidence="11">Predicted protein</fullName>
    </submittedName>
</protein>
<keyword evidence="7" id="KW-0325">Glycoprotein</keyword>
<evidence type="ECO:0000256" key="6">
    <source>
        <dbReference type="ARBA" id="ARBA00023136"/>
    </source>
</evidence>